<dbReference type="EMBL" id="AP022565">
    <property type="protein sequence ID" value="BBX29091.1"/>
    <property type="molecule type" value="Genomic_DNA"/>
</dbReference>
<sequence length="497" mass="50198">MHLPALSSGETPAVSRKDKFLLAGVAMVSAGAIAVTPVAQNSVVVQQAQTLAYDLTAVMDATASPTVIYGALANNTFTNLTGLGAALAANPAPLLSQVLDNQLGYAAKFGAAFEAVPASLKTWYEGPKGKVMLEKAQAHLVAGEIGDAYEWFNHSMLYAFQGAFGPLIAPGFILSGIPRGGTEYLTGIPEQIAQNFTNLIGATFTSSVLVSGVFQGAFGAVSGTMFELSRVGEAFSTSVAAQDIQGAANVLANTPGVLANAFLNGFDYADADEEGAGGVTEWPGLIRFAVPGQAGPGVKVVGGLLQSLFVDIPAKLAAAIDNTPEGTATQRVAADLSSPAPAALPAPAVEAVNVETPAVEALKVQAPKVEAPVAASLKAETPAVAAVPAATDEAAAGSVSGPATESATGTSVTGTSVNTEDEAKTKGKTKIADRIKAKVSEAKEGRQAKAKEAKESKAAKVTSKETKATSKETKATETKGGDAGKSSDSKGNSSSES</sequence>
<protein>
    <recommendedName>
        <fullName evidence="5">PE-PGRS family protein</fullName>
    </recommendedName>
</protein>
<dbReference type="Proteomes" id="UP000466906">
    <property type="component" value="Chromosome"/>
</dbReference>
<keyword evidence="2" id="KW-0472">Membrane</keyword>
<dbReference type="AlphaFoldDB" id="A0A6N4V096"/>
<evidence type="ECO:0000256" key="1">
    <source>
        <dbReference type="SAM" id="MobiDB-lite"/>
    </source>
</evidence>
<feature type="region of interest" description="Disordered" evidence="1">
    <location>
        <begin position="394"/>
        <end position="497"/>
    </location>
</feature>
<organism evidence="3 4">
    <name type="scientific">Mycolicibacterium alvei</name>
    <dbReference type="NCBI Taxonomy" id="67081"/>
    <lineage>
        <taxon>Bacteria</taxon>
        <taxon>Bacillati</taxon>
        <taxon>Actinomycetota</taxon>
        <taxon>Actinomycetes</taxon>
        <taxon>Mycobacteriales</taxon>
        <taxon>Mycobacteriaceae</taxon>
        <taxon>Mycolicibacterium</taxon>
    </lineage>
</organism>
<evidence type="ECO:0000313" key="3">
    <source>
        <dbReference type="EMBL" id="BBX29091.1"/>
    </source>
</evidence>
<evidence type="ECO:0008006" key="5">
    <source>
        <dbReference type="Google" id="ProtNLM"/>
    </source>
</evidence>
<accession>A0A6N4V096</accession>
<reference evidence="3 4" key="1">
    <citation type="journal article" date="2019" name="Emerg. Microbes Infect.">
        <title>Comprehensive subspecies identification of 175 nontuberculous mycobacteria species based on 7547 genomic profiles.</title>
        <authorList>
            <person name="Matsumoto Y."/>
            <person name="Kinjo T."/>
            <person name="Motooka D."/>
            <person name="Nabeya D."/>
            <person name="Jung N."/>
            <person name="Uechi K."/>
            <person name="Horii T."/>
            <person name="Iida T."/>
            <person name="Fujita J."/>
            <person name="Nakamura S."/>
        </authorList>
    </citation>
    <scope>NUCLEOTIDE SEQUENCE [LARGE SCALE GENOMIC DNA]</scope>
    <source>
        <strain evidence="3 4">JCM 12272</strain>
    </source>
</reference>
<dbReference type="RefSeq" id="WP_235682827.1">
    <property type="nucleotide sequence ID" value="NZ_AP022565.1"/>
</dbReference>
<keyword evidence="4" id="KW-1185">Reference proteome</keyword>
<dbReference type="KEGG" id="malv:MALV_42160"/>
<evidence type="ECO:0000256" key="2">
    <source>
        <dbReference type="SAM" id="Phobius"/>
    </source>
</evidence>
<feature type="compositionally biased region" description="Low complexity" evidence="1">
    <location>
        <begin position="403"/>
        <end position="418"/>
    </location>
</feature>
<keyword evidence="2" id="KW-0812">Transmembrane</keyword>
<feature type="compositionally biased region" description="Basic and acidic residues" evidence="1">
    <location>
        <begin position="421"/>
        <end position="488"/>
    </location>
</feature>
<feature type="transmembrane region" description="Helical" evidence="2">
    <location>
        <begin position="20"/>
        <end position="39"/>
    </location>
</feature>
<evidence type="ECO:0000313" key="4">
    <source>
        <dbReference type="Proteomes" id="UP000466906"/>
    </source>
</evidence>
<keyword evidence="2" id="KW-1133">Transmembrane helix</keyword>
<gene>
    <name evidence="3" type="ORF">MALV_42160</name>
</gene>
<name>A0A6N4V096_9MYCO</name>
<proteinExistence type="predicted"/>